<dbReference type="PROSITE" id="PS50297">
    <property type="entry name" value="ANK_REP_REGION"/>
    <property type="match status" value="3"/>
</dbReference>
<dbReference type="EMBL" id="ACVC01000033">
    <property type="protein sequence ID" value="EFO65349.1"/>
    <property type="molecule type" value="Genomic_DNA"/>
</dbReference>
<evidence type="ECO:0000256" key="2">
    <source>
        <dbReference type="ARBA" id="ARBA00022840"/>
    </source>
</evidence>
<name>E1EWQ9_GIAIA</name>
<dbReference type="InterPro" id="IPR008271">
    <property type="entry name" value="Ser/Thr_kinase_AS"/>
</dbReference>
<evidence type="ECO:0000256" key="1">
    <source>
        <dbReference type="ARBA" id="ARBA00022741"/>
    </source>
</evidence>
<feature type="repeat" description="ANK" evidence="3">
    <location>
        <begin position="451"/>
        <end position="483"/>
    </location>
</feature>
<dbReference type="GO" id="GO:0004672">
    <property type="term" value="F:protein kinase activity"/>
    <property type="evidence" value="ECO:0007669"/>
    <property type="project" value="InterPro"/>
</dbReference>
<evidence type="ECO:0000256" key="4">
    <source>
        <dbReference type="PROSITE-ProRule" id="PRU10141"/>
    </source>
</evidence>
<dbReference type="Proteomes" id="UP000008974">
    <property type="component" value="Unassembled WGS sequence"/>
</dbReference>
<dbReference type="InterPro" id="IPR000719">
    <property type="entry name" value="Prot_kinase_dom"/>
</dbReference>
<dbReference type="InterPro" id="IPR002110">
    <property type="entry name" value="Ankyrin_rpt"/>
</dbReference>
<feature type="repeat" description="ANK" evidence="3">
    <location>
        <begin position="482"/>
        <end position="509"/>
    </location>
</feature>
<evidence type="ECO:0000313" key="8">
    <source>
        <dbReference type="Proteomes" id="UP000008974"/>
    </source>
</evidence>
<dbReference type="SUPFAM" id="SSF48403">
    <property type="entry name" value="Ankyrin repeat"/>
    <property type="match status" value="1"/>
</dbReference>
<dbReference type="PROSITE" id="PS50088">
    <property type="entry name" value="ANK_REPEAT"/>
    <property type="match status" value="3"/>
</dbReference>
<dbReference type="GO" id="GO:0005524">
    <property type="term" value="F:ATP binding"/>
    <property type="evidence" value="ECO:0007669"/>
    <property type="project" value="UniProtKB-UniRule"/>
</dbReference>
<comment type="caution">
    <text evidence="7">The sequence shown here is derived from an EMBL/GenBank/DDBJ whole genome shotgun (WGS) entry which is preliminary data.</text>
</comment>
<keyword evidence="5" id="KW-0175">Coiled coil</keyword>
<dbReference type="CDD" id="cd14014">
    <property type="entry name" value="STKc_PknB_like"/>
    <property type="match status" value="1"/>
</dbReference>
<accession>E1EWQ9</accession>
<dbReference type="Gene3D" id="1.10.510.10">
    <property type="entry name" value="Transferase(Phosphotransferase) domain 1"/>
    <property type="match status" value="1"/>
</dbReference>
<dbReference type="Pfam" id="PF12796">
    <property type="entry name" value="Ank_2"/>
    <property type="match status" value="3"/>
</dbReference>
<keyword evidence="7" id="KW-0808">Transferase</keyword>
<feature type="repeat" description="ANK" evidence="3">
    <location>
        <begin position="358"/>
        <end position="378"/>
    </location>
</feature>
<dbReference type="AlphaFoldDB" id="E1EWQ9"/>
<dbReference type="SMART" id="SM00220">
    <property type="entry name" value="S_TKc"/>
    <property type="match status" value="1"/>
</dbReference>
<dbReference type="OrthoDB" id="20872at2759"/>
<dbReference type="PANTHER" id="PTHR24184">
    <property type="entry name" value="SI:CH211-189E2.2"/>
    <property type="match status" value="1"/>
</dbReference>
<dbReference type="SUPFAM" id="SSF56112">
    <property type="entry name" value="Protein kinase-like (PK-like)"/>
    <property type="match status" value="1"/>
</dbReference>
<dbReference type="VEuPathDB" id="GiardiaDB:GLP15_3243"/>
<organism evidence="7 8">
    <name type="scientific">Giardia intestinalis (strain P15)</name>
    <name type="common">Giardia lamblia</name>
    <dbReference type="NCBI Taxonomy" id="658858"/>
    <lineage>
        <taxon>Eukaryota</taxon>
        <taxon>Metamonada</taxon>
        <taxon>Diplomonadida</taxon>
        <taxon>Hexamitidae</taxon>
        <taxon>Giardiinae</taxon>
        <taxon>Giardia</taxon>
    </lineage>
</organism>
<dbReference type="STRING" id="658858.E1EWQ9"/>
<dbReference type="InterPro" id="IPR036770">
    <property type="entry name" value="Ankyrin_rpt-contain_sf"/>
</dbReference>
<dbReference type="PROSITE" id="PS00107">
    <property type="entry name" value="PROTEIN_KINASE_ATP"/>
    <property type="match status" value="1"/>
</dbReference>
<feature type="domain" description="Protein kinase" evidence="6">
    <location>
        <begin position="1"/>
        <end position="261"/>
    </location>
</feature>
<evidence type="ECO:0000259" key="6">
    <source>
        <dbReference type="PROSITE" id="PS50011"/>
    </source>
</evidence>
<dbReference type="PROSITE" id="PS00108">
    <property type="entry name" value="PROTEIN_KINASE_ST"/>
    <property type="match status" value="1"/>
</dbReference>
<proteinExistence type="predicted"/>
<evidence type="ECO:0000256" key="5">
    <source>
        <dbReference type="SAM" id="Coils"/>
    </source>
</evidence>
<reference evidence="7 8" key="1">
    <citation type="journal article" date="2010" name="BMC Genomics">
        <title>Genome analysis and comparative genomics of a Giardia intestinalis assemblage E isolate.</title>
        <authorList>
            <person name="Jerlstrom-Hultqvist J."/>
            <person name="Franzen O."/>
            <person name="Ankarklev J."/>
            <person name="Xu F."/>
            <person name="Nohynkova E."/>
            <person name="Andersson J.O."/>
            <person name="Svard S.G."/>
            <person name="Andersson B."/>
        </authorList>
    </citation>
    <scope>NUCLEOTIDE SEQUENCE [LARGE SCALE GENOMIC DNA]</scope>
    <source>
        <strain evidence="7 8">P15</strain>
    </source>
</reference>
<protein>
    <submittedName>
        <fullName evidence="7">Kinase, NEK</fullName>
    </submittedName>
</protein>
<dbReference type="InterPro" id="IPR017441">
    <property type="entry name" value="Protein_kinase_ATP_BS"/>
</dbReference>
<evidence type="ECO:0000256" key="3">
    <source>
        <dbReference type="PROSITE-ProRule" id="PRU00023"/>
    </source>
</evidence>
<keyword evidence="2 4" id="KW-0067">ATP-binding</keyword>
<keyword evidence="3" id="KW-0040">ANK repeat</keyword>
<keyword evidence="1 4" id="KW-0547">Nucleotide-binding</keyword>
<dbReference type="PROSITE" id="PS50011">
    <property type="entry name" value="PROTEIN_KINASE_DOM"/>
    <property type="match status" value="1"/>
</dbReference>
<feature type="coiled-coil region" evidence="5">
    <location>
        <begin position="264"/>
        <end position="305"/>
    </location>
</feature>
<dbReference type="OMA" id="RANNAFN"/>
<keyword evidence="7" id="KW-0418">Kinase</keyword>
<dbReference type="SMART" id="SM00248">
    <property type="entry name" value="ANK"/>
    <property type="match status" value="6"/>
</dbReference>
<dbReference type="PANTHER" id="PTHR24184:SF11">
    <property type="entry name" value="ANKYRIN REPEAT AND SOCS BOX CONTAINING 3"/>
    <property type="match status" value="1"/>
</dbReference>
<dbReference type="Pfam" id="PF00069">
    <property type="entry name" value="Pkinase"/>
    <property type="match status" value="1"/>
</dbReference>
<gene>
    <name evidence="7" type="ORF">GLP15_3243</name>
</gene>
<feature type="binding site" evidence="4">
    <location>
        <position position="22"/>
    </location>
    <ligand>
        <name>ATP</name>
        <dbReference type="ChEBI" id="CHEBI:30616"/>
    </ligand>
</feature>
<dbReference type="InterPro" id="IPR011009">
    <property type="entry name" value="Kinase-like_dom_sf"/>
</dbReference>
<evidence type="ECO:0000313" key="7">
    <source>
        <dbReference type="EMBL" id="EFO65349.1"/>
    </source>
</evidence>
<sequence length="568" mass="64044">MLGKGAFGAVRAIEGYPELAVKEVMIKNDDAKFMELTEHELKTVKRLSHPGVIKYHQAIRDESHIFIIMYRYHWDLQRLITAHRRTNKPVPKGLAFSILEQVADALAYLHNPYKMAADGSSSHGVVYRDLKPANTLMTRDGQRVVLADFGLCKDALHNEGTFAGTPDYMAPETFIRHETSTASDIWAFGVVMYELATMEVPSFSHFWKAEDAKAFFVSGWRPDLRAIEDDFVRTVLEKIFVLDPAERPTARQLCDLLREFNASATGMKLRISALESALEDANARNASLEKALQASSAENKSLKETVAAQAVEVGFLREGIKRLVARDSSWTPLMCAAFIGNIEMAREHLFDKDEKNRDGETALMLAAKAGHEGIVELLDPTDSDDVTALMRAADRGDVETVRHLIPLQKRRRTTYGWNIREGTALMIAAAQGHTEVVRLLVEHEGGMEDLYGRTALMYAVRNGRLECVKLLIEKEGHMQDSDGQTALMYAAGNGHPECVELLVEKEGNMYDRFGWNAFDHARRKGNPECMELLRNEMLFYEPPLRLIVDEFDTSFFNRPRSNLVSPQY</sequence>
<dbReference type="Gene3D" id="3.30.200.20">
    <property type="entry name" value="Phosphorylase Kinase, domain 1"/>
    <property type="match status" value="1"/>
</dbReference>
<dbReference type="Gene3D" id="1.25.40.20">
    <property type="entry name" value="Ankyrin repeat-containing domain"/>
    <property type="match status" value="3"/>
</dbReference>